<dbReference type="SUPFAM" id="SSF47413">
    <property type="entry name" value="lambda repressor-like DNA-binding domains"/>
    <property type="match status" value="1"/>
</dbReference>
<evidence type="ECO:0000313" key="2">
    <source>
        <dbReference type="EMBL" id="RFZ77585.1"/>
    </source>
</evidence>
<sequence length="83" mass="9701">MDKLRQDVNIGKNFRKLRKACQLTQEEVSAKMQILGCADMTRALYSRYETGELNIKITHLRALKQIFRCSYDDILDESSETEK</sequence>
<organism evidence="2 3">
    <name type="scientific">Lacrimispora amygdalina</name>
    <dbReference type="NCBI Taxonomy" id="253257"/>
    <lineage>
        <taxon>Bacteria</taxon>
        <taxon>Bacillati</taxon>
        <taxon>Bacillota</taxon>
        <taxon>Clostridia</taxon>
        <taxon>Lachnospirales</taxon>
        <taxon>Lachnospiraceae</taxon>
        <taxon>Lacrimispora</taxon>
    </lineage>
</organism>
<dbReference type="Pfam" id="PF01381">
    <property type="entry name" value="HTH_3"/>
    <property type="match status" value="1"/>
</dbReference>
<feature type="domain" description="HTH cro/C1-type" evidence="1">
    <location>
        <begin position="14"/>
        <end position="74"/>
    </location>
</feature>
<evidence type="ECO:0000313" key="3">
    <source>
        <dbReference type="Proteomes" id="UP000260680"/>
    </source>
</evidence>
<dbReference type="InterPro" id="IPR001387">
    <property type="entry name" value="Cro/C1-type_HTH"/>
</dbReference>
<evidence type="ECO:0000259" key="1">
    <source>
        <dbReference type="PROSITE" id="PS50943"/>
    </source>
</evidence>
<proteinExistence type="predicted"/>
<dbReference type="AlphaFoldDB" id="A0A3E2N991"/>
<dbReference type="CDD" id="cd00093">
    <property type="entry name" value="HTH_XRE"/>
    <property type="match status" value="1"/>
</dbReference>
<dbReference type="PROSITE" id="PS50943">
    <property type="entry name" value="HTH_CROC1"/>
    <property type="match status" value="1"/>
</dbReference>
<accession>A0A3E2N991</accession>
<dbReference type="Proteomes" id="UP000260680">
    <property type="component" value="Unassembled WGS sequence"/>
</dbReference>
<gene>
    <name evidence="2" type="ORF">DS742_17365</name>
</gene>
<reference evidence="2 3" key="1">
    <citation type="submission" date="2018-07" db="EMBL/GenBank/DDBJ databases">
        <title>New species, Clostridium PI-S10-A1B.</title>
        <authorList>
            <person name="Krishna G."/>
            <person name="Summeta K."/>
            <person name="Shikha S."/>
            <person name="Prabhu P.B."/>
            <person name="Suresh K."/>
        </authorList>
    </citation>
    <scope>NUCLEOTIDE SEQUENCE [LARGE SCALE GENOMIC DNA]</scope>
    <source>
        <strain evidence="2 3">PI-S10-A1B</strain>
    </source>
</reference>
<dbReference type="Gene3D" id="1.10.260.40">
    <property type="entry name" value="lambda repressor-like DNA-binding domains"/>
    <property type="match status" value="1"/>
</dbReference>
<protein>
    <submittedName>
        <fullName evidence="2">XRE family transcriptional regulator</fullName>
    </submittedName>
</protein>
<name>A0A3E2N991_9FIRM</name>
<dbReference type="InterPro" id="IPR010982">
    <property type="entry name" value="Lambda_DNA-bd_dom_sf"/>
</dbReference>
<dbReference type="SMART" id="SM00530">
    <property type="entry name" value="HTH_XRE"/>
    <property type="match status" value="1"/>
</dbReference>
<dbReference type="EMBL" id="QOHO01000057">
    <property type="protein sequence ID" value="RFZ77585.1"/>
    <property type="molecule type" value="Genomic_DNA"/>
</dbReference>
<comment type="caution">
    <text evidence="2">The sequence shown here is derived from an EMBL/GenBank/DDBJ whole genome shotgun (WGS) entry which is preliminary data.</text>
</comment>
<dbReference type="OrthoDB" id="199610at2"/>
<dbReference type="RefSeq" id="WP_117418248.1">
    <property type="nucleotide sequence ID" value="NZ_QOHO01000057.1"/>
</dbReference>
<dbReference type="GO" id="GO:0003677">
    <property type="term" value="F:DNA binding"/>
    <property type="evidence" value="ECO:0007669"/>
    <property type="project" value="InterPro"/>
</dbReference>